<gene>
    <name evidence="1" type="ORF">OTU49_000792</name>
</gene>
<protein>
    <submittedName>
        <fullName evidence="1">Uncharacterized protein</fullName>
    </submittedName>
</protein>
<evidence type="ECO:0000313" key="2">
    <source>
        <dbReference type="Proteomes" id="UP001445076"/>
    </source>
</evidence>
<evidence type="ECO:0000313" key="1">
    <source>
        <dbReference type="EMBL" id="KAK8744428.1"/>
    </source>
</evidence>
<name>A0AAW0XYN1_CHEQU</name>
<sequence>MQQAMLGHHPRCYVYGNKCLCISSQPYHLPPDSADSPSRNVSYCHFQGIHSASRWYPLLGHDPRCFLYDSKCHCASSQPLRLPPEHHYDFSRQDMCPSANSGYGYASLGLMQRPTSVQVKEKISYLPSAPALEFQRHQDIGDEDHPAILRQGTRTPPPSYESLFPGITVL</sequence>
<accession>A0AAW0XYN1</accession>
<proteinExistence type="predicted"/>
<dbReference type="AlphaFoldDB" id="A0AAW0XYN1"/>
<comment type="caution">
    <text evidence="1">The sequence shown here is derived from an EMBL/GenBank/DDBJ whole genome shotgun (WGS) entry which is preliminary data.</text>
</comment>
<keyword evidence="2" id="KW-1185">Reference proteome</keyword>
<reference evidence="1 2" key="1">
    <citation type="journal article" date="2024" name="BMC Genomics">
        <title>Genome assembly of redclaw crayfish (Cherax quadricarinatus) provides insights into its immune adaptation and hypoxia tolerance.</title>
        <authorList>
            <person name="Liu Z."/>
            <person name="Zheng J."/>
            <person name="Li H."/>
            <person name="Fang K."/>
            <person name="Wang S."/>
            <person name="He J."/>
            <person name="Zhou D."/>
            <person name="Weng S."/>
            <person name="Chi M."/>
            <person name="Gu Z."/>
            <person name="He J."/>
            <person name="Li F."/>
            <person name="Wang M."/>
        </authorList>
    </citation>
    <scope>NUCLEOTIDE SEQUENCE [LARGE SCALE GENOMIC DNA]</scope>
    <source>
        <strain evidence="1">ZL_2023a</strain>
    </source>
</reference>
<dbReference type="EMBL" id="JARKIK010000022">
    <property type="protein sequence ID" value="KAK8744428.1"/>
    <property type="molecule type" value="Genomic_DNA"/>
</dbReference>
<organism evidence="1 2">
    <name type="scientific">Cherax quadricarinatus</name>
    <name type="common">Australian red claw crayfish</name>
    <dbReference type="NCBI Taxonomy" id="27406"/>
    <lineage>
        <taxon>Eukaryota</taxon>
        <taxon>Metazoa</taxon>
        <taxon>Ecdysozoa</taxon>
        <taxon>Arthropoda</taxon>
        <taxon>Crustacea</taxon>
        <taxon>Multicrustacea</taxon>
        <taxon>Malacostraca</taxon>
        <taxon>Eumalacostraca</taxon>
        <taxon>Eucarida</taxon>
        <taxon>Decapoda</taxon>
        <taxon>Pleocyemata</taxon>
        <taxon>Astacidea</taxon>
        <taxon>Parastacoidea</taxon>
        <taxon>Parastacidae</taxon>
        <taxon>Cherax</taxon>
    </lineage>
</organism>
<dbReference type="Proteomes" id="UP001445076">
    <property type="component" value="Unassembled WGS sequence"/>
</dbReference>